<dbReference type="AlphaFoldDB" id="A0A8S4NFL7"/>
<keyword evidence="1" id="KW-0812">Transmembrane</keyword>
<feature type="non-terminal residue" evidence="2">
    <location>
        <position position="1"/>
    </location>
</feature>
<evidence type="ECO:0000313" key="3">
    <source>
        <dbReference type="Proteomes" id="UP000749559"/>
    </source>
</evidence>
<organism evidence="2 3">
    <name type="scientific">Owenia fusiformis</name>
    <name type="common">Polychaete worm</name>
    <dbReference type="NCBI Taxonomy" id="6347"/>
    <lineage>
        <taxon>Eukaryota</taxon>
        <taxon>Metazoa</taxon>
        <taxon>Spiralia</taxon>
        <taxon>Lophotrochozoa</taxon>
        <taxon>Annelida</taxon>
        <taxon>Polychaeta</taxon>
        <taxon>Sedentaria</taxon>
        <taxon>Canalipalpata</taxon>
        <taxon>Sabellida</taxon>
        <taxon>Oweniida</taxon>
        <taxon>Oweniidae</taxon>
        <taxon>Owenia</taxon>
    </lineage>
</organism>
<keyword evidence="1" id="KW-1133">Transmembrane helix</keyword>
<proteinExistence type="predicted"/>
<feature type="transmembrane region" description="Helical" evidence="1">
    <location>
        <begin position="6"/>
        <end position="24"/>
    </location>
</feature>
<gene>
    <name evidence="2" type="ORF">OFUS_LOCUS6368</name>
</gene>
<keyword evidence="3" id="KW-1185">Reference proteome</keyword>
<evidence type="ECO:0000313" key="2">
    <source>
        <dbReference type="EMBL" id="CAH1779568.1"/>
    </source>
</evidence>
<accession>A0A8S4NFL7</accession>
<name>A0A8S4NFL7_OWEFU</name>
<reference evidence="2" key="1">
    <citation type="submission" date="2022-03" db="EMBL/GenBank/DDBJ databases">
        <authorList>
            <person name="Martin C."/>
        </authorList>
    </citation>
    <scope>NUCLEOTIDE SEQUENCE</scope>
</reference>
<sequence>YNTMWNTIIIKLALLIAVVGLIEAGKNRSKIRRRTSKTIGRRKLNKVVPAASNNARYCVDELDEDKKTYYEDLGCTITIEDSNTPDEEEICFKLSCPTGCPVEGRIRKGKVQYEIGEEWIEGKRKSCSCQKGGWMYFDVPEPISDTDGEEVKPPPFELPVTECLPMGCEHEGKFFASGKTRSHPRGICTCMKGNDPHIMDGKTLYYFKCPLRTRSSGGFV</sequence>
<keyword evidence="1" id="KW-0472">Membrane</keyword>
<dbReference type="Proteomes" id="UP000749559">
    <property type="component" value="Unassembled WGS sequence"/>
</dbReference>
<comment type="caution">
    <text evidence="2">The sequence shown here is derived from an EMBL/GenBank/DDBJ whole genome shotgun (WGS) entry which is preliminary data.</text>
</comment>
<dbReference type="EMBL" id="CAIIXF020000003">
    <property type="protein sequence ID" value="CAH1779568.1"/>
    <property type="molecule type" value="Genomic_DNA"/>
</dbReference>
<evidence type="ECO:0000256" key="1">
    <source>
        <dbReference type="SAM" id="Phobius"/>
    </source>
</evidence>
<protein>
    <submittedName>
        <fullName evidence="2">Uncharacterized protein</fullName>
    </submittedName>
</protein>